<feature type="region of interest" description="Disordered" evidence="1">
    <location>
        <begin position="184"/>
        <end position="242"/>
    </location>
</feature>
<name>A0AAE0GS64_9CHLO</name>
<feature type="compositionally biased region" description="Low complexity" evidence="1">
    <location>
        <begin position="206"/>
        <end position="226"/>
    </location>
</feature>
<feature type="domain" description="PH" evidence="2">
    <location>
        <begin position="34"/>
        <end position="150"/>
    </location>
</feature>
<evidence type="ECO:0000313" key="3">
    <source>
        <dbReference type="EMBL" id="KAK3283200.1"/>
    </source>
</evidence>
<gene>
    <name evidence="3" type="ORF">CYMTET_9092</name>
</gene>
<feature type="compositionally biased region" description="Polar residues" evidence="1">
    <location>
        <begin position="370"/>
        <end position="381"/>
    </location>
</feature>
<feature type="compositionally biased region" description="Low complexity" evidence="1">
    <location>
        <begin position="453"/>
        <end position="467"/>
    </location>
</feature>
<feature type="region of interest" description="Disordered" evidence="1">
    <location>
        <begin position="147"/>
        <end position="171"/>
    </location>
</feature>
<feature type="compositionally biased region" description="Basic and acidic residues" evidence="1">
    <location>
        <begin position="256"/>
        <end position="270"/>
    </location>
</feature>
<organism evidence="3 4">
    <name type="scientific">Cymbomonas tetramitiformis</name>
    <dbReference type="NCBI Taxonomy" id="36881"/>
    <lineage>
        <taxon>Eukaryota</taxon>
        <taxon>Viridiplantae</taxon>
        <taxon>Chlorophyta</taxon>
        <taxon>Pyramimonadophyceae</taxon>
        <taxon>Pyramimonadales</taxon>
        <taxon>Pyramimonadaceae</taxon>
        <taxon>Cymbomonas</taxon>
    </lineage>
</organism>
<dbReference type="Pfam" id="PF00169">
    <property type="entry name" value="PH"/>
    <property type="match status" value="1"/>
</dbReference>
<dbReference type="Gene3D" id="2.30.29.30">
    <property type="entry name" value="Pleckstrin-homology domain (PH domain)/Phosphotyrosine-binding domain (PTB)"/>
    <property type="match status" value="1"/>
</dbReference>
<feature type="compositionally biased region" description="Basic and acidic residues" evidence="1">
    <location>
        <begin position="189"/>
        <end position="202"/>
    </location>
</feature>
<keyword evidence="4" id="KW-1185">Reference proteome</keyword>
<feature type="compositionally biased region" description="Polar residues" evidence="1">
    <location>
        <begin position="286"/>
        <end position="296"/>
    </location>
</feature>
<feature type="compositionally biased region" description="Basic and acidic residues" evidence="1">
    <location>
        <begin position="148"/>
        <end position="158"/>
    </location>
</feature>
<sequence>MDDLRAQWVALYDDRPSLEELVNPELDLSIWDIKLPKVGSLSVLKNNKGSFLKSAEWRACQVVLIRHFLVVYDDTTSSSPSFMGAIMVTSSSVSALEKCKESKEEEHVFKVIQSVPRKPKSAEGKATFLLRATDNRQRDDWLAAISLKQKENSKDNNADKSQNGHTASPADTLKVASVYHSMFPSEATKSNRNEKAALDKQGKTLSSSAESPAATADAAPKDAPAAQELGEERKSSWDASPGLARFKIVDGYFDEHEPPRVQEEPKERQKSSWLRKLAGNPREVSESNAPGLQSATGAGGEKKSSWFSSKEASTAGTIDDEPGTSTAKDAAGEKKSSWFASKAPEPSAAGTSDEPGTSATKGAGGEKKSSWFSSKEASTAGTIDDEPGTSTAKDIAGEKKSSWFASKAPEPSAAGTSDEPGTSTNSSPQAKGAAGDRTKSSWFATKDAEPPATQISQSTTTSKNSSSGEDSTSKRLIVWIKVLNSKNVISKKGNSAAAVAAVLPSGTLTSMVHKKIGNMVLHALEKRKIVAETSIVDGKLQVIIRQMPSLAQVAIKSIIKSKIEKKLTQAGVQFDLKVCREKIMCKRLTK</sequence>
<protein>
    <recommendedName>
        <fullName evidence="2">PH domain-containing protein</fullName>
    </recommendedName>
</protein>
<dbReference type="SMART" id="SM00233">
    <property type="entry name" value="PH"/>
    <property type="match status" value="1"/>
</dbReference>
<evidence type="ECO:0000256" key="1">
    <source>
        <dbReference type="SAM" id="MobiDB-lite"/>
    </source>
</evidence>
<feature type="compositionally biased region" description="Polar residues" evidence="1">
    <location>
        <begin position="419"/>
        <end position="429"/>
    </location>
</feature>
<evidence type="ECO:0000313" key="4">
    <source>
        <dbReference type="Proteomes" id="UP001190700"/>
    </source>
</evidence>
<accession>A0AAE0GS64</accession>
<dbReference type="EMBL" id="LGRX02002978">
    <property type="protein sequence ID" value="KAK3283200.1"/>
    <property type="molecule type" value="Genomic_DNA"/>
</dbReference>
<evidence type="ECO:0000259" key="2">
    <source>
        <dbReference type="PROSITE" id="PS50003"/>
    </source>
</evidence>
<feature type="compositionally biased region" description="Polar residues" evidence="1">
    <location>
        <begin position="305"/>
        <end position="316"/>
    </location>
</feature>
<dbReference type="PROSITE" id="PS50003">
    <property type="entry name" value="PH_DOMAIN"/>
    <property type="match status" value="1"/>
</dbReference>
<proteinExistence type="predicted"/>
<dbReference type="Proteomes" id="UP001190700">
    <property type="component" value="Unassembled WGS sequence"/>
</dbReference>
<reference evidence="3 4" key="1">
    <citation type="journal article" date="2015" name="Genome Biol. Evol.">
        <title>Comparative Genomics of a Bacterivorous Green Alga Reveals Evolutionary Causalities and Consequences of Phago-Mixotrophic Mode of Nutrition.</title>
        <authorList>
            <person name="Burns J.A."/>
            <person name="Paasch A."/>
            <person name="Narechania A."/>
            <person name="Kim E."/>
        </authorList>
    </citation>
    <scope>NUCLEOTIDE SEQUENCE [LARGE SCALE GENOMIC DNA]</scope>
    <source>
        <strain evidence="3 4">PLY_AMNH</strain>
    </source>
</reference>
<dbReference type="SUPFAM" id="SSF50729">
    <property type="entry name" value="PH domain-like"/>
    <property type="match status" value="1"/>
</dbReference>
<dbReference type="AlphaFoldDB" id="A0AAE0GS64"/>
<comment type="caution">
    <text evidence="3">The sequence shown here is derived from an EMBL/GenBank/DDBJ whole genome shotgun (WGS) entry which is preliminary data.</text>
</comment>
<dbReference type="InterPro" id="IPR011993">
    <property type="entry name" value="PH-like_dom_sf"/>
</dbReference>
<dbReference type="InterPro" id="IPR001849">
    <property type="entry name" value="PH_domain"/>
</dbReference>
<dbReference type="CDD" id="cd00821">
    <property type="entry name" value="PH"/>
    <property type="match status" value="1"/>
</dbReference>
<feature type="region of interest" description="Disordered" evidence="1">
    <location>
        <begin position="256"/>
        <end position="470"/>
    </location>
</feature>